<dbReference type="AlphaFoldDB" id="A0A835I6M3"/>
<feature type="region of interest" description="Disordered" evidence="1">
    <location>
        <begin position="131"/>
        <end position="151"/>
    </location>
</feature>
<keyword evidence="4" id="KW-1185">Reference proteome</keyword>
<organism evidence="3 4">
    <name type="scientific">Coptis chinensis</name>
    <dbReference type="NCBI Taxonomy" id="261450"/>
    <lineage>
        <taxon>Eukaryota</taxon>
        <taxon>Viridiplantae</taxon>
        <taxon>Streptophyta</taxon>
        <taxon>Embryophyta</taxon>
        <taxon>Tracheophyta</taxon>
        <taxon>Spermatophyta</taxon>
        <taxon>Magnoliopsida</taxon>
        <taxon>Ranunculales</taxon>
        <taxon>Ranunculaceae</taxon>
        <taxon>Coptidoideae</taxon>
        <taxon>Coptis</taxon>
    </lineage>
</organism>
<name>A0A835I6M3_9MAGN</name>
<protein>
    <recommendedName>
        <fullName evidence="2">AB hydrolase-1 domain-containing protein</fullName>
    </recommendedName>
</protein>
<dbReference type="PANTHER" id="PTHR10992:SF943">
    <property type="entry name" value="METHYLESTERASE 10"/>
    <property type="match status" value="1"/>
</dbReference>
<dbReference type="Proteomes" id="UP000631114">
    <property type="component" value="Unassembled WGS sequence"/>
</dbReference>
<dbReference type="Gene3D" id="3.40.50.1820">
    <property type="entry name" value="alpha/beta hydrolase"/>
    <property type="match status" value="1"/>
</dbReference>
<reference evidence="3 4" key="1">
    <citation type="submission" date="2020-10" db="EMBL/GenBank/DDBJ databases">
        <title>The Coptis chinensis genome and diversification of protoberbering-type alkaloids.</title>
        <authorList>
            <person name="Wang B."/>
            <person name="Shu S."/>
            <person name="Song C."/>
            <person name="Liu Y."/>
        </authorList>
    </citation>
    <scope>NUCLEOTIDE SEQUENCE [LARGE SCALE GENOMIC DNA]</scope>
    <source>
        <strain evidence="3">HL-2020</strain>
        <tissue evidence="3">Leaf</tissue>
    </source>
</reference>
<comment type="caution">
    <text evidence="3">The sequence shown here is derived from an EMBL/GenBank/DDBJ whole genome shotgun (WGS) entry which is preliminary data.</text>
</comment>
<dbReference type="GO" id="GO:0009696">
    <property type="term" value="P:salicylic acid metabolic process"/>
    <property type="evidence" value="ECO:0007669"/>
    <property type="project" value="TreeGrafter"/>
</dbReference>
<proteinExistence type="predicted"/>
<gene>
    <name evidence="3" type="ORF">IFM89_032058</name>
</gene>
<dbReference type="EMBL" id="JADFTS010000004">
    <property type="protein sequence ID" value="KAF9611389.1"/>
    <property type="molecule type" value="Genomic_DNA"/>
</dbReference>
<dbReference type="SUPFAM" id="SSF53474">
    <property type="entry name" value="alpha/beta-Hydrolases"/>
    <property type="match status" value="1"/>
</dbReference>
<dbReference type="PANTHER" id="PTHR10992">
    <property type="entry name" value="METHYLESTERASE FAMILY MEMBER"/>
    <property type="match status" value="1"/>
</dbReference>
<dbReference type="GO" id="GO:0080031">
    <property type="term" value="F:methyl salicylate esterase activity"/>
    <property type="evidence" value="ECO:0007669"/>
    <property type="project" value="TreeGrafter"/>
</dbReference>
<dbReference type="InterPro" id="IPR029058">
    <property type="entry name" value="AB_hydrolase_fold"/>
</dbReference>
<accession>A0A835I6M3</accession>
<evidence type="ECO:0000313" key="3">
    <source>
        <dbReference type="EMBL" id="KAF9611389.1"/>
    </source>
</evidence>
<sequence>MEKNSSNQHNQGSESEEKLDTKHFVLVHGACHGAWCWYKVETLLKSAGHKVTALDMATCGINPKQVDQVQSISDYFEPLTKFMEAIPIEERVILVAHSYGGLGISMAMEGFPDKITVAVFVCAAMPGPSFSASTIQQESSRRRGSQMDNRLKFDDGFDKPPTSLEFGPNYLASILYQLCSPEDLTLATKLVRPMNMRSGESESQEINLSNENYGSISRVFIVTEEDKAGTKDFQLWMIKNNPVDQVKEIARSDHMVMLSRSQELCVCLKEIAEAYC</sequence>
<evidence type="ECO:0000313" key="4">
    <source>
        <dbReference type="Proteomes" id="UP000631114"/>
    </source>
</evidence>
<dbReference type="InterPro" id="IPR045889">
    <property type="entry name" value="MES/HNL"/>
</dbReference>
<dbReference type="GO" id="GO:0080030">
    <property type="term" value="F:methyl indole-3-acetate esterase activity"/>
    <property type="evidence" value="ECO:0007669"/>
    <property type="project" value="TreeGrafter"/>
</dbReference>
<dbReference type="FunFam" id="3.40.50.1820:FF:000051">
    <property type="entry name" value="(S)-hydroxynitrile lyase"/>
    <property type="match status" value="1"/>
</dbReference>
<dbReference type="GO" id="GO:0080032">
    <property type="term" value="F:methyl jasmonate esterase activity"/>
    <property type="evidence" value="ECO:0007669"/>
    <property type="project" value="TreeGrafter"/>
</dbReference>
<dbReference type="GO" id="GO:0009694">
    <property type="term" value="P:jasmonic acid metabolic process"/>
    <property type="evidence" value="ECO:0007669"/>
    <property type="project" value="TreeGrafter"/>
</dbReference>
<dbReference type="InterPro" id="IPR000073">
    <property type="entry name" value="AB_hydrolase_1"/>
</dbReference>
<feature type="domain" description="AB hydrolase-1" evidence="2">
    <location>
        <begin position="24"/>
        <end position="264"/>
    </location>
</feature>
<dbReference type="Pfam" id="PF12697">
    <property type="entry name" value="Abhydrolase_6"/>
    <property type="match status" value="1"/>
</dbReference>
<evidence type="ECO:0000259" key="2">
    <source>
        <dbReference type="Pfam" id="PF12697"/>
    </source>
</evidence>
<evidence type="ECO:0000256" key="1">
    <source>
        <dbReference type="SAM" id="MobiDB-lite"/>
    </source>
</evidence>
<dbReference type="OrthoDB" id="408373at2759"/>